<evidence type="ECO:0000256" key="1">
    <source>
        <dbReference type="ARBA" id="ARBA00022722"/>
    </source>
</evidence>
<dbReference type="PANTHER" id="PTHR30591:SF1">
    <property type="entry name" value="RECBCD ENZYME SUBUNIT RECC"/>
    <property type="match status" value="1"/>
</dbReference>
<evidence type="ECO:0000256" key="5">
    <source>
        <dbReference type="ARBA" id="ARBA00022806"/>
    </source>
</evidence>
<dbReference type="NCBIfam" id="TIGR01450">
    <property type="entry name" value="recC"/>
    <property type="match status" value="1"/>
</dbReference>
<proteinExistence type="inferred from homology"/>
<dbReference type="InterPro" id="IPR013986">
    <property type="entry name" value="DExx_box_DNA_helicase_dom_sf"/>
</dbReference>
<dbReference type="PIRSF" id="PIRSF000980">
    <property type="entry name" value="RecC"/>
    <property type="match status" value="1"/>
</dbReference>
<dbReference type="Proteomes" id="UP000193100">
    <property type="component" value="Chromosome"/>
</dbReference>
<dbReference type="AlphaFoldDB" id="A0A1W6KEW9"/>
<evidence type="ECO:0000313" key="12">
    <source>
        <dbReference type="EMBL" id="ARM85943.1"/>
    </source>
</evidence>
<dbReference type="Gene3D" id="3.40.50.10930">
    <property type="match status" value="1"/>
</dbReference>
<dbReference type="GO" id="GO:0003677">
    <property type="term" value="F:DNA binding"/>
    <property type="evidence" value="ECO:0007669"/>
    <property type="project" value="UniProtKB-UniRule"/>
</dbReference>
<keyword evidence="6 10" id="KW-0269">Exonuclease</keyword>
<keyword evidence="1 10" id="KW-0540">Nuclease</keyword>
<dbReference type="InterPro" id="IPR027417">
    <property type="entry name" value="P-loop_NTPase"/>
</dbReference>
<dbReference type="PANTHER" id="PTHR30591">
    <property type="entry name" value="RECBCD ENZYME SUBUNIT RECC"/>
    <property type="match status" value="1"/>
</dbReference>
<comment type="similarity">
    <text evidence="10">Belongs to the RecC family.</text>
</comment>
<evidence type="ECO:0000256" key="3">
    <source>
        <dbReference type="ARBA" id="ARBA00022763"/>
    </source>
</evidence>
<dbReference type="GO" id="GO:0009338">
    <property type="term" value="C:exodeoxyribonuclease V complex"/>
    <property type="evidence" value="ECO:0007669"/>
    <property type="project" value="InterPro"/>
</dbReference>
<keyword evidence="4 10" id="KW-0378">Hydrolase</keyword>
<dbReference type="GeneID" id="77257839"/>
<dbReference type="HAMAP" id="MF_01486">
    <property type="entry name" value="RecC"/>
    <property type="match status" value="1"/>
</dbReference>
<dbReference type="RefSeq" id="WP_085681845.1">
    <property type="nucleotide sequence ID" value="NZ_CP020931.1"/>
</dbReference>
<dbReference type="SUPFAM" id="SSF52540">
    <property type="entry name" value="P-loop containing nucleoside triphosphate hydrolases"/>
    <property type="match status" value="2"/>
</dbReference>
<dbReference type="GO" id="GO:0008854">
    <property type="term" value="F:exodeoxyribonuclease V activity"/>
    <property type="evidence" value="ECO:0007669"/>
    <property type="project" value="InterPro"/>
</dbReference>
<evidence type="ECO:0000256" key="9">
    <source>
        <dbReference type="ARBA" id="ARBA00023204"/>
    </source>
</evidence>
<dbReference type="Gene3D" id="1.10.10.160">
    <property type="match status" value="1"/>
</dbReference>
<comment type="subunit">
    <text evidence="10">Heterotrimer of RecB, RecC and RecD. All subunits contribute to DNA-binding.</text>
</comment>
<gene>
    <name evidence="10 12" type="primary">recC</name>
    <name evidence="12" type="ORF">MARSALSMR5_03923</name>
</gene>
<dbReference type="GO" id="GO:0000724">
    <property type="term" value="P:double-strand break repair via homologous recombination"/>
    <property type="evidence" value="ECO:0007669"/>
    <property type="project" value="UniProtKB-UniRule"/>
</dbReference>
<comment type="miscellaneous">
    <text evidence="10">In the RecBCD complex, RecB has a slow 3'-5' helicase, an exonuclease activity and loads RecA onto ssDNA, RecD has a fast 5'-3' helicase activity, while RecC stimulates the ATPase and processivity of the RecB helicase and contributes to recognition of the Chi site.</text>
</comment>
<feature type="domain" description="RecC C-terminal" evidence="11">
    <location>
        <begin position="869"/>
        <end position="1119"/>
    </location>
</feature>
<name>A0A1W6KEW9_9GAMM</name>
<keyword evidence="5 10" id="KW-0347">Helicase</keyword>
<protein>
    <recommendedName>
        <fullName evidence="10">RecBCD enzyme subunit RecC</fullName>
    </recommendedName>
    <alternativeName>
        <fullName evidence="10">Exonuclease V subunit RecC</fullName>
        <shortName evidence="10">ExoV subunit RecC</shortName>
    </alternativeName>
    <alternativeName>
        <fullName evidence="10">Helicase/nuclease RecBCD subunit RecC</fullName>
    </alternativeName>
</protein>
<keyword evidence="2 10" id="KW-0547">Nucleotide-binding</keyword>
<dbReference type="InterPro" id="IPR011335">
    <property type="entry name" value="Restrct_endonuc-II-like"/>
</dbReference>
<reference evidence="12 13" key="1">
    <citation type="submission" date="2017-04" db="EMBL/GenBank/DDBJ databases">
        <title>Genome Sequence of Marinobacter salarius strain SMR5 Isolated from a culture of the Diatom Skeletonema marinoi.</title>
        <authorList>
            <person name="Topel M."/>
            <person name="Pinder M.I.M."/>
            <person name="Johansson O.N."/>
            <person name="Kourtchenko O."/>
            <person name="Godhe A."/>
            <person name="Clarke A.K."/>
        </authorList>
    </citation>
    <scope>NUCLEOTIDE SEQUENCE [LARGE SCALE GENOMIC DNA]</scope>
    <source>
        <strain evidence="12 13">SMR5</strain>
    </source>
</reference>
<evidence type="ECO:0000256" key="7">
    <source>
        <dbReference type="ARBA" id="ARBA00022840"/>
    </source>
</evidence>
<dbReference type="Gene3D" id="1.10.10.990">
    <property type="match status" value="1"/>
</dbReference>
<evidence type="ECO:0000256" key="6">
    <source>
        <dbReference type="ARBA" id="ARBA00022839"/>
    </source>
</evidence>
<comment type="function">
    <text evidence="10">A helicase/nuclease that prepares dsDNA breaks (DSB) for recombinational DNA repair. Binds to DSBs and unwinds DNA via a highly rapid and processive ATP-dependent bidirectional helicase activity. Unwinds dsDNA until it encounters a Chi (crossover hotspot instigator) sequence from the 3' direction. Cuts ssDNA a few nucleotides 3' to the Chi site. The properties and activities of the enzyme are changed at Chi. The Chi-altered holoenzyme produces a long 3'-ssDNA overhang and facilitates RecA-binding to the ssDNA for homologous DNA recombination and repair. Holoenzyme degrades any linearized DNA that is unable to undergo homologous recombination. In the holoenzyme this subunit recognizes the wild-type Chi sequence, and when added to isolated RecB increases its ATP-dependent helicase processivity.</text>
</comment>
<dbReference type="Gene3D" id="3.40.50.300">
    <property type="entry name" value="P-loop containing nucleotide triphosphate hydrolases"/>
    <property type="match status" value="2"/>
</dbReference>
<dbReference type="EMBL" id="CP020931">
    <property type="protein sequence ID" value="ARM85943.1"/>
    <property type="molecule type" value="Genomic_DNA"/>
</dbReference>
<evidence type="ECO:0000313" key="13">
    <source>
        <dbReference type="Proteomes" id="UP000193100"/>
    </source>
</evidence>
<evidence type="ECO:0000256" key="2">
    <source>
        <dbReference type="ARBA" id="ARBA00022741"/>
    </source>
</evidence>
<keyword evidence="7 10" id="KW-0067">ATP-binding</keyword>
<accession>A0A1W6KEW9</accession>
<dbReference type="InterPro" id="IPR006697">
    <property type="entry name" value="RecC"/>
</dbReference>
<dbReference type="Pfam" id="PF04257">
    <property type="entry name" value="Exonuc_V_gamma"/>
    <property type="match status" value="1"/>
</dbReference>
<evidence type="ECO:0000259" key="11">
    <source>
        <dbReference type="Pfam" id="PF17946"/>
    </source>
</evidence>
<dbReference type="Pfam" id="PF17946">
    <property type="entry name" value="RecC_C"/>
    <property type="match status" value="1"/>
</dbReference>
<sequence length="1199" mass="135243">MPVTPSIEPGFHAIHANHLEDLRRAVVWICRQSPLPPLESETFLVQSNGIAQWLKLALAEDPSEEGADVGVGGLGIAAGMDFLFPARFIWQAYRAVLTSEGVPEQSPFDKSRLVWRLFRLLPELIADDDVFAPLRRFMAGTDTETRRYQLAGKIADLFDQYQVFRADWLADWEAGHDQLRMARGEYRELGDELRWQAVLWRRLVADVGELAGTSRSRIHTRFMAQGQALTAADRPPNLPRRIVVFGVSSLPKQALEALSVLSRVSQVVLCVHNPSEFYWADIISDRDLLTADRKRGKAHPELAALTDPDALHQHANPLLAAWGKQGRDYIRLLDEFDNPEAYQGRVATPEGRIDIFTPHGDPQKPALLHQIQNDIRSLTSQSEMLGQARTLDPFQDDSVVFHNAHSPQREVEILHDQLLAAFNSNPQLRPRDVIVMVPDVDTYAPHIQAVFGRYPSSSRRYIPFTISDQGQRHRQPVLIALDTLMALPESRFGVSEIISLLEVPAVRSRFGIAEGDLPLVRQWVDGANIRWGLHSDHRSSLDLPEGLERNTWQAGLRRMLLGYGAGRDDPWQGIEPFEEIGGLQAGVAGNLYRFVDRLEELWHELRSTATPAGWLDRLQSILERFFAELSDDDLLLVNRLRRQAEQWLQDCNSAGMEDVELPLSIVREILLEGLEEGGLNQRFLAGKVNFATLMPMRAIPFRRVCLLGMNDGDYPRSRPPVDFDLMAVDYRPGDRSRREDDRYLFLEALLSAREQLYISWVGRSIRDDSERPPSVLVSQLCDHLDAVWQVEKSDRKASPALTIKHPLQPFSREYFPAGNRGAGHNGSPDVNAVLATRRLFTYDSEWLSAHQQRETDVVGVELPFLPPAEPLTVADIGAFLKRPVDTFYQRRLQVRFTDVESLDTDNEAFAMDGLHHWRLEDELIRHAVMKSGTEDELHQRLEAALASMARRGELGMGVTETALTRQLESRMPDLYRRYQEAVALWPEPVEDISGFEYRHEHGDAAVTVNDRLGNLRTRPGGDLCRVVIASSNLLEGAGSARQLKFPVLLEHWVAHLAGNIRYDAFHTLMIAKEEKRVVNLLPLDTDQAREYLAGILGYWIQGQTRPLPIESGAAFGYLRGLYPARGEGSEDKALLKATDAYAKALERDSGYLRRACPEIEQLLADDEFPLLVSALYEPLWHAEQAGRAKPGGAGKESTK</sequence>
<keyword evidence="8 10" id="KW-0238">DNA-binding</keyword>
<evidence type="ECO:0000256" key="4">
    <source>
        <dbReference type="ARBA" id="ARBA00022801"/>
    </source>
</evidence>
<organism evidence="12 13">
    <name type="scientific">Marinobacter salarius</name>
    <dbReference type="NCBI Taxonomy" id="1420917"/>
    <lineage>
        <taxon>Bacteria</taxon>
        <taxon>Pseudomonadati</taxon>
        <taxon>Pseudomonadota</taxon>
        <taxon>Gammaproteobacteria</taxon>
        <taxon>Pseudomonadales</taxon>
        <taxon>Marinobacteraceae</taxon>
        <taxon>Marinobacter</taxon>
    </lineage>
</organism>
<keyword evidence="3 10" id="KW-0227">DNA damage</keyword>
<keyword evidence="9 10" id="KW-0234">DNA repair</keyword>
<dbReference type="InterPro" id="IPR041500">
    <property type="entry name" value="RecC_C"/>
</dbReference>
<evidence type="ECO:0000256" key="8">
    <source>
        <dbReference type="ARBA" id="ARBA00023125"/>
    </source>
</evidence>
<dbReference type="SUPFAM" id="SSF52980">
    <property type="entry name" value="Restriction endonuclease-like"/>
    <property type="match status" value="1"/>
</dbReference>
<dbReference type="GO" id="GO:0003678">
    <property type="term" value="F:DNA helicase activity"/>
    <property type="evidence" value="ECO:0007669"/>
    <property type="project" value="UniProtKB-UniRule"/>
</dbReference>
<evidence type="ECO:0000256" key="10">
    <source>
        <dbReference type="HAMAP-Rule" id="MF_01486"/>
    </source>
</evidence>
<dbReference type="GO" id="GO:0005524">
    <property type="term" value="F:ATP binding"/>
    <property type="evidence" value="ECO:0007669"/>
    <property type="project" value="UniProtKB-UniRule"/>
</dbReference>